<keyword evidence="3" id="KW-0547">Nucleotide-binding</keyword>
<evidence type="ECO:0000256" key="2">
    <source>
        <dbReference type="ARBA" id="ARBA00022448"/>
    </source>
</evidence>
<dbReference type="PROSITE" id="PS00211">
    <property type="entry name" value="ABC_TRANSPORTER_1"/>
    <property type="match status" value="1"/>
</dbReference>
<evidence type="ECO:0000256" key="3">
    <source>
        <dbReference type="ARBA" id="ARBA00022741"/>
    </source>
</evidence>
<dbReference type="Proteomes" id="UP001326567">
    <property type="component" value="Chromosome"/>
</dbReference>
<gene>
    <name evidence="6" type="ORF">T7987_07420</name>
</gene>
<dbReference type="GO" id="GO:0005524">
    <property type="term" value="F:ATP binding"/>
    <property type="evidence" value="ECO:0007669"/>
    <property type="project" value="UniProtKB-KW"/>
</dbReference>
<evidence type="ECO:0000256" key="1">
    <source>
        <dbReference type="ARBA" id="ARBA00005417"/>
    </source>
</evidence>
<protein>
    <submittedName>
        <fullName evidence="6">ATP-binding cassette domain-containing protein</fullName>
    </submittedName>
</protein>
<name>A0ABZ0V2C7_9RHOB</name>
<dbReference type="InterPro" id="IPR050166">
    <property type="entry name" value="ABC_transporter_ATP-bind"/>
</dbReference>
<dbReference type="InterPro" id="IPR017871">
    <property type="entry name" value="ABC_transporter-like_CS"/>
</dbReference>
<comment type="similarity">
    <text evidence="1">Belongs to the ABC transporter superfamily.</text>
</comment>
<evidence type="ECO:0000313" key="6">
    <source>
        <dbReference type="EMBL" id="WPZ23048.1"/>
    </source>
</evidence>
<proteinExistence type="inferred from homology"/>
<dbReference type="SUPFAM" id="SSF52540">
    <property type="entry name" value="P-loop containing nucleoside triphosphate hydrolases"/>
    <property type="match status" value="1"/>
</dbReference>
<dbReference type="Gene3D" id="3.40.50.300">
    <property type="entry name" value="P-loop containing nucleotide triphosphate hydrolases"/>
    <property type="match status" value="1"/>
</dbReference>
<reference evidence="6 7" key="1">
    <citation type="submission" date="2023-11" db="EMBL/GenBank/DDBJ databases">
        <title>From the Deep-Sea to the Surface: Bacterial Genomes Isolated from the Moytirra Hydrothermal Vent Plume.</title>
        <authorList>
            <person name="Major S.R."/>
        </authorList>
    </citation>
    <scope>NUCLEOTIDE SEQUENCE [LARGE SCALE GENOMIC DNA]</scope>
    <source>
        <strain evidence="6 7">OXR-9</strain>
    </source>
</reference>
<keyword evidence="7" id="KW-1185">Reference proteome</keyword>
<keyword evidence="2" id="KW-0813">Transport</keyword>
<sequence length="255" mass="27334">MGHGAVARGSMTAPAVHLSGALHGAAGPLIDHFDLTLKAGQWNVLLGPSGVGKTSLLRLLAGLPTVARLEGRIATDDDRPLAPRVAMMAQDDQLLPWAYAVENVTIPARLRGERADPDRAAALLAEVGLRAELRRKPAQLSAGQRQRVTLARTLYEDRPVVLLDEPFSALDVVTRLKMQDLAARLLCGRTVLLITHDPAEALRLADHAWIVSRHGVAPCPLPKTPPPRRIDAPETLAAQADLLRRMGLASPAQVA</sequence>
<dbReference type="EMBL" id="CP139725">
    <property type="protein sequence ID" value="WPZ23048.1"/>
    <property type="molecule type" value="Genomic_DNA"/>
</dbReference>
<dbReference type="Pfam" id="PF00005">
    <property type="entry name" value="ABC_tran"/>
    <property type="match status" value="1"/>
</dbReference>
<dbReference type="InterPro" id="IPR003593">
    <property type="entry name" value="AAA+_ATPase"/>
</dbReference>
<keyword evidence="4 6" id="KW-0067">ATP-binding</keyword>
<dbReference type="PANTHER" id="PTHR42788:SF19">
    <property type="entry name" value="ALIPHATIC SULFONATES IMPORT ATP-BINDING PROTEIN SSUB 2"/>
    <property type="match status" value="1"/>
</dbReference>
<dbReference type="PROSITE" id="PS50893">
    <property type="entry name" value="ABC_TRANSPORTER_2"/>
    <property type="match status" value="1"/>
</dbReference>
<dbReference type="SMART" id="SM00382">
    <property type="entry name" value="AAA"/>
    <property type="match status" value="1"/>
</dbReference>
<evidence type="ECO:0000259" key="5">
    <source>
        <dbReference type="PROSITE" id="PS50893"/>
    </source>
</evidence>
<feature type="domain" description="ABC transporter" evidence="5">
    <location>
        <begin position="11"/>
        <end position="238"/>
    </location>
</feature>
<organism evidence="6 7">
    <name type="scientific">Sulfitobacter faviae</name>
    <dbReference type="NCBI Taxonomy" id="1775881"/>
    <lineage>
        <taxon>Bacteria</taxon>
        <taxon>Pseudomonadati</taxon>
        <taxon>Pseudomonadota</taxon>
        <taxon>Alphaproteobacteria</taxon>
        <taxon>Rhodobacterales</taxon>
        <taxon>Roseobacteraceae</taxon>
        <taxon>Sulfitobacter</taxon>
    </lineage>
</organism>
<dbReference type="InterPro" id="IPR027417">
    <property type="entry name" value="P-loop_NTPase"/>
</dbReference>
<accession>A0ABZ0V2C7</accession>
<evidence type="ECO:0000256" key="4">
    <source>
        <dbReference type="ARBA" id="ARBA00022840"/>
    </source>
</evidence>
<dbReference type="PANTHER" id="PTHR42788">
    <property type="entry name" value="TAURINE IMPORT ATP-BINDING PROTEIN-RELATED"/>
    <property type="match status" value="1"/>
</dbReference>
<evidence type="ECO:0000313" key="7">
    <source>
        <dbReference type="Proteomes" id="UP001326567"/>
    </source>
</evidence>
<dbReference type="InterPro" id="IPR003439">
    <property type="entry name" value="ABC_transporter-like_ATP-bd"/>
</dbReference>